<dbReference type="RefSeq" id="WP_024565743.1">
    <property type="nucleotide sequence ID" value="NZ_CP007547.1"/>
</dbReference>
<name>A0A077EGG5_9FLAO</name>
<sequence>MKTQLNKYFLIAAFAGTQVFGQQKIQPYVDERVELMSTIFRLIEAREYSDRNNELYVQDIEKYFAPVKSDPFLSTLKNIRNENGIGYDAVMSMAVYLKIKDQKIGLVKERNNTVEKRWKTVDLPVFLKGLNSFYKNSKYNQFFQSHQADYKQAAKAYSDSVLTKFQQDWYVKFYGKEPNEDYKIVLGYGNGGGNYGPKVSPEKGKDIVYAIVSGGKFNGRTVSFSGNYAPTLIHEFNHSFVNYILETKDYKSQLQDAGEKIQKEFKKPMADQAYSSWETIINESIVRAAVLVYMKENHFSQAEINNEMKEQISRSFIWTPDLVKLLEEYQANRKQYPDLEAFYPRIVSFFQNTGKNMDKVLSDFTAKRPKVKLLSPDINGKNNIDTSIKEIIVEFDQPLSGRGLSIHWGELGRDAVPISARSVYINDNKGLKIPVDLKPDKEYEFVLVGGNFESIEGYPLQDYTIKFKTK</sequence>
<dbReference type="AlphaFoldDB" id="A0A077EGG5"/>
<dbReference type="HOGENOM" id="CLU_047525_0_0_10"/>
<dbReference type="eggNOG" id="ENOG502ZBBY">
    <property type="taxonomic scope" value="Bacteria"/>
</dbReference>
<dbReference type="STRING" id="1338011.BD94_2951"/>
<proteinExistence type="predicted"/>
<dbReference type="KEGG" id="eao:BD94_2951"/>
<organism evidence="1 2">
    <name type="scientific">Elizabethkingia anophelis NUHP1</name>
    <dbReference type="NCBI Taxonomy" id="1338011"/>
    <lineage>
        <taxon>Bacteria</taxon>
        <taxon>Pseudomonadati</taxon>
        <taxon>Bacteroidota</taxon>
        <taxon>Flavobacteriia</taxon>
        <taxon>Flavobacteriales</taxon>
        <taxon>Weeksellaceae</taxon>
        <taxon>Elizabethkingia</taxon>
    </lineage>
</organism>
<dbReference type="Pfam" id="PF16286">
    <property type="entry name" value="DUF4932"/>
    <property type="match status" value="1"/>
</dbReference>
<accession>A0A077EGG5</accession>
<reference evidence="1" key="1">
    <citation type="journal article" date="2013" name="Lancet">
        <title>First case of E anophelis outbreak in an intensive-care unit.</title>
        <authorList>
            <person name="Teo J."/>
            <person name="Tan S.Y."/>
            <person name="Tay M."/>
            <person name="Ding Y."/>
            <person name="Kjelleberg S."/>
            <person name="Givskov M."/>
            <person name="Lin R.T."/>
            <person name="Yang L."/>
        </authorList>
    </citation>
    <scope>NUCLEOTIDE SEQUENCE [LARGE SCALE GENOMIC DNA]</scope>
    <source>
        <strain evidence="1">NUHP1</strain>
    </source>
</reference>
<reference evidence="1" key="2">
    <citation type="journal article" date="2015" name="Genome Biol. Evol.">
        <title>Complete Genome Sequence and Transcriptomic Analysis of the Novel Pathogen Elizabethkingia anophelis in Response to Oxidative Stress.</title>
        <authorList>
            <person name="Li Y."/>
            <person name="Liu Y."/>
            <person name="Chew S.C."/>
            <person name="Tay M."/>
            <person name="Salido M.M."/>
            <person name="Teo J."/>
            <person name="Lauro F.M."/>
            <person name="Givskov M."/>
            <person name="Yang L."/>
        </authorList>
    </citation>
    <scope>NUCLEOTIDE SEQUENCE</scope>
    <source>
        <strain evidence="1">NUHP1</strain>
    </source>
</reference>
<evidence type="ECO:0000313" key="2">
    <source>
        <dbReference type="Proteomes" id="UP000028933"/>
    </source>
</evidence>
<gene>
    <name evidence="1" type="ORF">BD94_2951</name>
</gene>
<dbReference type="EMBL" id="CP007547">
    <property type="protein sequence ID" value="AIL46726.1"/>
    <property type="molecule type" value="Genomic_DNA"/>
</dbReference>
<evidence type="ECO:0000313" key="1">
    <source>
        <dbReference type="EMBL" id="AIL46726.1"/>
    </source>
</evidence>
<evidence type="ECO:0008006" key="3">
    <source>
        <dbReference type="Google" id="ProtNLM"/>
    </source>
</evidence>
<dbReference type="InterPro" id="IPR032560">
    <property type="entry name" value="DUF4932"/>
</dbReference>
<protein>
    <recommendedName>
        <fullName evidence="3">DUF4932 domain-containing protein</fullName>
    </recommendedName>
</protein>
<dbReference type="Proteomes" id="UP000028933">
    <property type="component" value="Chromosome"/>
</dbReference>